<sequence>MHHPYRREDELLCTLCHILCCYNPIVTYLSHWAVAADDWHKETLLELAEQQGHLGDFEVDHHKLTYVHQQLAEEH</sequence>
<dbReference type="EMBL" id="SPHZ02000006">
    <property type="protein sequence ID" value="KAF0915024.1"/>
    <property type="molecule type" value="Genomic_DNA"/>
</dbReference>
<protein>
    <submittedName>
        <fullName evidence="1">Uncharacterized protein</fullName>
    </submittedName>
</protein>
<gene>
    <name evidence="1" type="ORF">E2562_033152</name>
</gene>
<dbReference type="Proteomes" id="UP000479710">
    <property type="component" value="Unassembled WGS sequence"/>
</dbReference>
<reference evidence="1 2" key="1">
    <citation type="submission" date="2019-11" db="EMBL/GenBank/DDBJ databases">
        <title>Whole genome sequence of Oryza granulata.</title>
        <authorList>
            <person name="Li W."/>
        </authorList>
    </citation>
    <scope>NUCLEOTIDE SEQUENCE [LARGE SCALE GENOMIC DNA]</scope>
    <source>
        <strain evidence="2">cv. Menghai</strain>
        <tissue evidence="1">Leaf</tissue>
    </source>
</reference>
<accession>A0A6G1DSE3</accession>
<comment type="caution">
    <text evidence="1">The sequence shown here is derived from an EMBL/GenBank/DDBJ whole genome shotgun (WGS) entry which is preliminary data.</text>
</comment>
<evidence type="ECO:0000313" key="1">
    <source>
        <dbReference type="EMBL" id="KAF0915024.1"/>
    </source>
</evidence>
<name>A0A6G1DSE3_9ORYZ</name>
<keyword evidence="2" id="KW-1185">Reference proteome</keyword>
<organism evidence="1 2">
    <name type="scientific">Oryza meyeriana var. granulata</name>
    <dbReference type="NCBI Taxonomy" id="110450"/>
    <lineage>
        <taxon>Eukaryota</taxon>
        <taxon>Viridiplantae</taxon>
        <taxon>Streptophyta</taxon>
        <taxon>Embryophyta</taxon>
        <taxon>Tracheophyta</taxon>
        <taxon>Spermatophyta</taxon>
        <taxon>Magnoliopsida</taxon>
        <taxon>Liliopsida</taxon>
        <taxon>Poales</taxon>
        <taxon>Poaceae</taxon>
        <taxon>BOP clade</taxon>
        <taxon>Oryzoideae</taxon>
        <taxon>Oryzeae</taxon>
        <taxon>Oryzinae</taxon>
        <taxon>Oryza</taxon>
        <taxon>Oryza meyeriana</taxon>
    </lineage>
</organism>
<evidence type="ECO:0000313" key="2">
    <source>
        <dbReference type="Proteomes" id="UP000479710"/>
    </source>
</evidence>
<proteinExistence type="predicted"/>
<dbReference type="AlphaFoldDB" id="A0A6G1DSE3"/>